<name>A0A699WF54_TANCI</name>
<dbReference type="EMBL" id="BKCJ011622045">
    <property type="protein sequence ID" value="GFD44426.1"/>
    <property type="molecule type" value="Genomic_DNA"/>
</dbReference>
<feature type="non-terminal residue" evidence="1">
    <location>
        <position position="40"/>
    </location>
</feature>
<protein>
    <submittedName>
        <fullName evidence="1">E3 ubiquitin-protein ligase UPL2-like</fullName>
    </submittedName>
</protein>
<comment type="caution">
    <text evidence="1">The sequence shown here is derived from an EMBL/GenBank/DDBJ whole genome shotgun (WGS) entry which is preliminary data.</text>
</comment>
<organism evidence="1">
    <name type="scientific">Tanacetum cinerariifolium</name>
    <name type="common">Dalmatian daisy</name>
    <name type="synonym">Chrysanthemum cinerariifolium</name>
    <dbReference type="NCBI Taxonomy" id="118510"/>
    <lineage>
        <taxon>Eukaryota</taxon>
        <taxon>Viridiplantae</taxon>
        <taxon>Streptophyta</taxon>
        <taxon>Embryophyta</taxon>
        <taxon>Tracheophyta</taxon>
        <taxon>Spermatophyta</taxon>
        <taxon>Magnoliopsida</taxon>
        <taxon>eudicotyledons</taxon>
        <taxon>Gunneridae</taxon>
        <taxon>Pentapetalae</taxon>
        <taxon>asterids</taxon>
        <taxon>campanulids</taxon>
        <taxon>Asterales</taxon>
        <taxon>Asteraceae</taxon>
        <taxon>Asteroideae</taxon>
        <taxon>Anthemideae</taxon>
        <taxon>Anthemidinae</taxon>
        <taxon>Tanacetum</taxon>
    </lineage>
</organism>
<dbReference type="AlphaFoldDB" id="A0A699WF54"/>
<proteinExistence type="predicted"/>
<sequence length="40" mass="4431">METDDGPSKQIDTKETVHSWINGPLASYGKLMDHLALDDT</sequence>
<evidence type="ECO:0000313" key="1">
    <source>
        <dbReference type="EMBL" id="GFD44426.1"/>
    </source>
</evidence>
<accession>A0A699WF54</accession>
<reference evidence="1" key="1">
    <citation type="journal article" date="2019" name="Sci. Rep.">
        <title>Draft genome of Tanacetum cinerariifolium, the natural source of mosquito coil.</title>
        <authorList>
            <person name="Yamashiro T."/>
            <person name="Shiraishi A."/>
            <person name="Satake H."/>
            <person name="Nakayama K."/>
        </authorList>
    </citation>
    <scope>NUCLEOTIDE SEQUENCE</scope>
</reference>
<gene>
    <name evidence="1" type="ORF">Tci_916395</name>
</gene>